<comment type="caution">
    <text evidence="2">The sequence shown here is derived from an EMBL/GenBank/DDBJ whole genome shotgun (WGS) entry which is preliminary data.</text>
</comment>
<proteinExistence type="predicted"/>
<dbReference type="InterPro" id="IPR004158">
    <property type="entry name" value="DUF247_pln"/>
</dbReference>
<reference evidence="2 3" key="1">
    <citation type="journal article" date="2021" name="Nat. Commun.">
        <title>Incipient diploidization of the medicinal plant Perilla within 10,000 years.</title>
        <authorList>
            <person name="Zhang Y."/>
            <person name="Shen Q."/>
            <person name="Leng L."/>
            <person name="Zhang D."/>
            <person name="Chen S."/>
            <person name="Shi Y."/>
            <person name="Ning Z."/>
            <person name="Chen S."/>
        </authorList>
    </citation>
    <scope>NUCLEOTIDE SEQUENCE [LARGE SCALE GENOMIC DNA]</scope>
    <source>
        <strain evidence="3">cv. PC099</strain>
    </source>
</reference>
<dbReference type="PANTHER" id="PTHR31170">
    <property type="entry name" value="BNAC04G53230D PROTEIN"/>
    <property type="match status" value="1"/>
</dbReference>
<dbReference type="Proteomes" id="UP001190926">
    <property type="component" value="Unassembled WGS sequence"/>
</dbReference>
<keyword evidence="1" id="KW-1133">Transmembrane helix</keyword>
<keyword evidence="1" id="KW-0812">Transmembrane</keyword>
<keyword evidence="3" id="KW-1185">Reference proteome</keyword>
<dbReference type="EMBL" id="SDAM02029602">
    <property type="protein sequence ID" value="KAH6755489.1"/>
    <property type="molecule type" value="Genomic_DNA"/>
</dbReference>
<dbReference type="Pfam" id="PF03140">
    <property type="entry name" value="DUF247"/>
    <property type="match status" value="1"/>
</dbReference>
<accession>A0AAD4NWT4</accession>
<sequence length="456" mass="52920">MRVLHKVPPRLREKNEQAYDPSIVSLGPYHHRQPQCREFEELKDDLVDIMLKADHRRHLFRTDILARIGDIRHFYGGLSRDEYDDEALAEMMLRDACVVLYFVEITAANEEGEENRMEKAMFLIERLGAFQWYLVAIDVNKLENQIPWWLIKSLIKSTYDGDKKEEGEALMLRFLSLLTSGDLTKLKQLPWYLVRDEYFPLHLLEAIRITSLVNPEDLNINNLRDLNRHGLQNAVIANANETETTTSKCCKWWRRKSYAAAGGSFQFHQPGKRPFRSVTELKAKGIHFKPSSDFLVDIRFDSYYFFGVLHLPVLGISKDDRITFLNMVALEMSPGTPCPDRMVTSYLALMKSMIGDSKDVKALQEKGIIVSFVGESEEVVRIFKEIDSYGFENFEVFDVIKMRINEHCNSKAKTWIAELINTKFHSPWTTIALFAAAFLLCLTFLQTYYTMNPRKT</sequence>
<dbReference type="PANTHER" id="PTHR31170:SF25">
    <property type="entry name" value="BNAA09G04570D PROTEIN"/>
    <property type="match status" value="1"/>
</dbReference>
<organism evidence="2 3">
    <name type="scientific">Perilla frutescens var. hirtella</name>
    <name type="common">Perilla citriodora</name>
    <name type="synonym">Perilla setoyensis</name>
    <dbReference type="NCBI Taxonomy" id="608512"/>
    <lineage>
        <taxon>Eukaryota</taxon>
        <taxon>Viridiplantae</taxon>
        <taxon>Streptophyta</taxon>
        <taxon>Embryophyta</taxon>
        <taxon>Tracheophyta</taxon>
        <taxon>Spermatophyta</taxon>
        <taxon>Magnoliopsida</taxon>
        <taxon>eudicotyledons</taxon>
        <taxon>Gunneridae</taxon>
        <taxon>Pentapetalae</taxon>
        <taxon>asterids</taxon>
        <taxon>lamiids</taxon>
        <taxon>Lamiales</taxon>
        <taxon>Lamiaceae</taxon>
        <taxon>Nepetoideae</taxon>
        <taxon>Elsholtzieae</taxon>
        <taxon>Perilla</taxon>
    </lineage>
</organism>
<gene>
    <name evidence="2" type="ORF">C2S53_012381</name>
</gene>
<name>A0AAD4NWT4_PERFH</name>
<protein>
    <submittedName>
        <fullName evidence="2">Uncharacterized protein</fullName>
    </submittedName>
</protein>
<evidence type="ECO:0000313" key="3">
    <source>
        <dbReference type="Proteomes" id="UP001190926"/>
    </source>
</evidence>
<evidence type="ECO:0000256" key="1">
    <source>
        <dbReference type="SAM" id="Phobius"/>
    </source>
</evidence>
<keyword evidence="1" id="KW-0472">Membrane</keyword>
<evidence type="ECO:0000313" key="2">
    <source>
        <dbReference type="EMBL" id="KAH6755489.1"/>
    </source>
</evidence>
<dbReference type="AlphaFoldDB" id="A0AAD4NWT4"/>
<feature type="transmembrane region" description="Helical" evidence="1">
    <location>
        <begin position="428"/>
        <end position="449"/>
    </location>
</feature>